<comment type="caution">
    <text evidence="2">The sequence shown here is derived from an EMBL/GenBank/DDBJ whole genome shotgun (WGS) entry which is preliminary data.</text>
</comment>
<keyword evidence="3" id="KW-1185">Reference proteome</keyword>
<dbReference type="Proteomes" id="UP001596242">
    <property type="component" value="Unassembled WGS sequence"/>
</dbReference>
<reference evidence="3" key="1">
    <citation type="journal article" date="2019" name="Int. J. Syst. Evol. Microbiol.">
        <title>The Global Catalogue of Microorganisms (GCM) 10K type strain sequencing project: providing services to taxonomists for standard genome sequencing and annotation.</title>
        <authorList>
            <consortium name="The Broad Institute Genomics Platform"/>
            <consortium name="The Broad Institute Genome Sequencing Center for Infectious Disease"/>
            <person name="Wu L."/>
            <person name="Ma J."/>
        </authorList>
    </citation>
    <scope>NUCLEOTIDE SEQUENCE [LARGE SCALE GENOMIC DNA]</scope>
    <source>
        <strain evidence="3">JCM 12763</strain>
    </source>
</reference>
<proteinExistence type="predicted"/>
<name>A0ABW1M4X1_9ACTN</name>
<evidence type="ECO:0000256" key="1">
    <source>
        <dbReference type="SAM" id="MobiDB-lite"/>
    </source>
</evidence>
<gene>
    <name evidence="2" type="ORF">ACFP50_22745</name>
</gene>
<feature type="region of interest" description="Disordered" evidence="1">
    <location>
        <begin position="114"/>
        <end position="135"/>
    </location>
</feature>
<evidence type="ECO:0000313" key="3">
    <source>
        <dbReference type="Proteomes" id="UP001596242"/>
    </source>
</evidence>
<accession>A0ABW1M4X1</accession>
<protein>
    <submittedName>
        <fullName evidence="2">Uncharacterized protein</fullName>
    </submittedName>
</protein>
<feature type="compositionally biased region" description="Pro residues" evidence="1">
    <location>
        <begin position="123"/>
        <end position="135"/>
    </location>
</feature>
<sequence length="135" mass="15547">MTEPRAAWDLPVKERWFCPWCYAWTELGHDPREVSRPQYQPLHERWERADSPELPEDVAHAYDTAYAYTDSGATLCGTVHDGLSVSPYFWMPDRDNVCAACKETAVVIDRRWPPEMRDGNRVSPPPLPGSSWPPF</sequence>
<dbReference type="EMBL" id="JBHSPT010000051">
    <property type="protein sequence ID" value="MFC6058167.1"/>
    <property type="molecule type" value="Genomic_DNA"/>
</dbReference>
<evidence type="ECO:0000313" key="2">
    <source>
        <dbReference type="EMBL" id="MFC6058167.1"/>
    </source>
</evidence>
<organism evidence="2 3">
    <name type="scientific">Streptomyces pratens</name>
    <dbReference type="NCBI Taxonomy" id="887456"/>
    <lineage>
        <taxon>Bacteria</taxon>
        <taxon>Bacillati</taxon>
        <taxon>Actinomycetota</taxon>
        <taxon>Actinomycetes</taxon>
        <taxon>Kitasatosporales</taxon>
        <taxon>Streptomycetaceae</taxon>
        <taxon>Streptomyces</taxon>
    </lineage>
</organism>